<comment type="caution">
    <text evidence="3">The sequence shown here is derived from an EMBL/GenBank/DDBJ whole genome shotgun (WGS) entry which is preliminary data.</text>
</comment>
<dbReference type="PANTHER" id="PTHR34477:SF1">
    <property type="entry name" value="UPF0213 PROTEIN YHBQ"/>
    <property type="match status" value="1"/>
</dbReference>
<dbReference type="Proteomes" id="UP001172778">
    <property type="component" value="Unassembled WGS sequence"/>
</dbReference>
<dbReference type="EMBL" id="JARRAF010000002">
    <property type="protein sequence ID" value="MDK2122966.1"/>
    <property type="molecule type" value="Genomic_DNA"/>
</dbReference>
<dbReference type="PANTHER" id="PTHR34477">
    <property type="entry name" value="UPF0213 PROTEIN YHBQ"/>
    <property type="match status" value="1"/>
</dbReference>
<comment type="similarity">
    <text evidence="1">Belongs to the UPF0213 family.</text>
</comment>
<evidence type="ECO:0000259" key="2">
    <source>
        <dbReference type="PROSITE" id="PS50164"/>
    </source>
</evidence>
<dbReference type="InterPro" id="IPR050190">
    <property type="entry name" value="UPF0213_domain"/>
</dbReference>
<dbReference type="InterPro" id="IPR000305">
    <property type="entry name" value="GIY-YIG_endonuc"/>
</dbReference>
<proteinExistence type="inferred from homology"/>
<evidence type="ECO:0000256" key="1">
    <source>
        <dbReference type="ARBA" id="ARBA00007435"/>
    </source>
</evidence>
<dbReference type="InterPro" id="IPR035901">
    <property type="entry name" value="GIY-YIG_endonuc_sf"/>
</dbReference>
<accession>A0ABT7DSC6</accession>
<dbReference type="RefSeq" id="WP_284099252.1">
    <property type="nucleotide sequence ID" value="NZ_JARRAF010000002.1"/>
</dbReference>
<keyword evidence="4" id="KW-1185">Reference proteome</keyword>
<gene>
    <name evidence="3" type="ORF">PZA18_02745</name>
</gene>
<evidence type="ECO:0000313" key="4">
    <source>
        <dbReference type="Proteomes" id="UP001172778"/>
    </source>
</evidence>
<dbReference type="CDD" id="cd10456">
    <property type="entry name" value="GIY-YIG_UPF0213"/>
    <property type="match status" value="1"/>
</dbReference>
<protein>
    <submittedName>
        <fullName evidence="3">GIY-YIG nuclease family protein</fullName>
    </submittedName>
</protein>
<dbReference type="Pfam" id="PF01541">
    <property type="entry name" value="GIY-YIG"/>
    <property type="match status" value="1"/>
</dbReference>
<feature type="domain" description="GIY-YIG" evidence="2">
    <location>
        <begin position="18"/>
        <end position="94"/>
    </location>
</feature>
<reference evidence="3" key="1">
    <citation type="submission" date="2023-03" db="EMBL/GenBank/DDBJ databases">
        <title>Chitinimonas shenzhenensis gen. nov., sp. nov., a novel member of family Burkholderiaceae isolated from activated sludge collected in Shen Zhen, China.</title>
        <authorList>
            <person name="Wang X."/>
        </authorList>
    </citation>
    <scope>NUCLEOTIDE SEQUENCE</scope>
    <source>
        <strain evidence="3">DQS-5</strain>
    </source>
</reference>
<name>A0ABT7DSC6_9NEIS</name>
<evidence type="ECO:0000313" key="3">
    <source>
        <dbReference type="EMBL" id="MDK2122966.1"/>
    </source>
</evidence>
<dbReference type="SUPFAM" id="SSF82771">
    <property type="entry name" value="GIY-YIG endonuclease"/>
    <property type="match status" value="1"/>
</dbReference>
<organism evidence="3 4">
    <name type="scientific">Parachitinimonas caeni</name>
    <dbReference type="NCBI Taxonomy" id="3031301"/>
    <lineage>
        <taxon>Bacteria</taxon>
        <taxon>Pseudomonadati</taxon>
        <taxon>Pseudomonadota</taxon>
        <taxon>Betaproteobacteria</taxon>
        <taxon>Neisseriales</taxon>
        <taxon>Chitinibacteraceae</taxon>
        <taxon>Parachitinimonas</taxon>
    </lineage>
</organism>
<dbReference type="Gene3D" id="3.40.1440.10">
    <property type="entry name" value="GIY-YIG endonuclease"/>
    <property type="match status" value="1"/>
</dbReference>
<sequence>MSGCRQQGSPAKSAVAEEEWGVYVLRCADDTLYTGATNNVEARLARHQTGKGARYTRSRLPVMLVYWEKVGGRSQALKREAAIKRLNRQAKLRLLQSAMPRDTRQT</sequence>
<dbReference type="PROSITE" id="PS50164">
    <property type="entry name" value="GIY_YIG"/>
    <property type="match status" value="1"/>
</dbReference>